<evidence type="ECO:0000313" key="1">
    <source>
        <dbReference type="EMBL" id="BBH08632.1"/>
    </source>
</evidence>
<proteinExistence type="predicted"/>
<reference evidence="1" key="1">
    <citation type="journal article" date="2019" name="Science">
        <title>Mutation of a bHLH transcription factor allowed almond domestication.</title>
        <authorList>
            <person name="Sanchez-Perez R."/>
            <person name="Pavan S."/>
            <person name="Mazzeo R."/>
            <person name="Moldovan C."/>
            <person name="Aiese Cigliano R."/>
            <person name="Del Cueto J."/>
            <person name="Ricciardi F."/>
            <person name="Lotti C."/>
            <person name="Ricciardi L."/>
            <person name="Dicenta F."/>
            <person name="Lopez-Marques R.L."/>
            <person name="Lindberg Moller B."/>
        </authorList>
    </citation>
    <scope>NUCLEOTIDE SEQUENCE</scope>
</reference>
<protein>
    <submittedName>
        <fullName evidence="1">Uncharacterized protein</fullName>
    </submittedName>
</protein>
<dbReference type="AlphaFoldDB" id="A0A4Y1RW80"/>
<name>A0A4Y1RW80_PRUDU</name>
<dbReference type="EMBL" id="AP019303">
    <property type="protein sequence ID" value="BBH08632.1"/>
    <property type="molecule type" value="Genomic_DNA"/>
</dbReference>
<gene>
    <name evidence="1" type="ORF">Prudu_020874</name>
</gene>
<sequence>MSSEEDVFCLGKHIENVRDIDGAVRGFLILGVMIDLVPLHDRRTLRVSPHAILSYVAPMGNPLPVPTCFTSGSTTQGQGYVSCRIMVIFSSVEHQYVAICSSV</sequence>
<organism evidence="1">
    <name type="scientific">Prunus dulcis</name>
    <name type="common">Almond</name>
    <name type="synonym">Amygdalus dulcis</name>
    <dbReference type="NCBI Taxonomy" id="3755"/>
    <lineage>
        <taxon>Eukaryota</taxon>
        <taxon>Viridiplantae</taxon>
        <taxon>Streptophyta</taxon>
        <taxon>Embryophyta</taxon>
        <taxon>Tracheophyta</taxon>
        <taxon>Spermatophyta</taxon>
        <taxon>Magnoliopsida</taxon>
        <taxon>eudicotyledons</taxon>
        <taxon>Gunneridae</taxon>
        <taxon>Pentapetalae</taxon>
        <taxon>rosids</taxon>
        <taxon>fabids</taxon>
        <taxon>Rosales</taxon>
        <taxon>Rosaceae</taxon>
        <taxon>Amygdaloideae</taxon>
        <taxon>Amygdaleae</taxon>
        <taxon>Prunus</taxon>
    </lineage>
</organism>
<accession>A0A4Y1RW80</accession>